<dbReference type="Pfam" id="PF21274">
    <property type="entry name" value="Rng_hyd_C"/>
    <property type="match status" value="1"/>
</dbReference>
<dbReference type="PANTHER" id="PTHR43004:SF19">
    <property type="entry name" value="BINDING MONOOXYGENASE, PUTATIVE (JCVI)-RELATED"/>
    <property type="match status" value="1"/>
</dbReference>
<dbReference type="Proteomes" id="UP001385809">
    <property type="component" value="Unassembled WGS sequence"/>
</dbReference>
<comment type="cofactor">
    <cofactor evidence="1">
        <name>FAD</name>
        <dbReference type="ChEBI" id="CHEBI:57692"/>
    </cofactor>
</comment>
<accession>A0ABU8MRD5</accession>
<sequence length="481" mass="51475">MDEFDVVVVGAGPTGSTVAGDLARRGRRVAVVERWPSRHPGSRAFAVMPRTLELLDHRRVGGRGITETLLGIGTPVPRVRLWHGAAIRLDRLDTAHAHGLVVAQTHVDRLLEDRACEAGATVLRGHEVVGLAQDDQKVELRTAPHDGGPVRSLRARYVVAADGSRSTVRDLLGVAFPGRSVLSSVVLADVRLAAPPAGEGLTLGGTREEFGFLAPYGDDRYRSMTWSRSRQLPDDAPVDDDEIGPVLTRALGRDVGVTGIDWRSRFHCDERQVARYRHGRVLLAGDAAHVHSPMGGQGMNTGIGDAVNLGWKLDAVLGGADDAVLDTYHDERHPIGRRVLLQSGLMMRAITLHPRPARAVRDVVSTRLLASRAGNAAIAGSFAGTGLRYRSGPGEHHLVGTRASRVALEQGTVGDRDDLGFLLVRAEGTRPAPGVPAQAERRGPGPSLLVRPDGHVAWAGHDDGWRAALARWSGARAVAAR</sequence>
<dbReference type="Gene3D" id="3.40.30.120">
    <property type="match status" value="1"/>
</dbReference>
<evidence type="ECO:0000313" key="6">
    <source>
        <dbReference type="Proteomes" id="UP001385809"/>
    </source>
</evidence>
<comment type="caution">
    <text evidence="5">The sequence shown here is derived from an EMBL/GenBank/DDBJ whole genome shotgun (WGS) entry which is preliminary data.</text>
</comment>
<evidence type="ECO:0000256" key="3">
    <source>
        <dbReference type="ARBA" id="ARBA00022827"/>
    </source>
</evidence>
<name>A0ABU8MRD5_9PSEU</name>
<dbReference type="PANTHER" id="PTHR43004">
    <property type="entry name" value="TRK SYSTEM POTASSIUM UPTAKE PROTEIN"/>
    <property type="match status" value="1"/>
</dbReference>
<dbReference type="InterPro" id="IPR050641">
    <property type="entry name" value="RIFMO-like"/>
</dbReference>
<gene>
    <name evidence="5" type="ORF">WCD74_19030</name>
</gene>
<dbReference type="Pfam" id="PF01494">
    <property type="entry name" value="FAD_binding_3"/>
    <property type="match status" value="1"/>
</dbReference>
<feature type="domain" description="FAD-binding" evidence="4">
    <location>
        <begin position="4"/>
        <end position="340"/>
    </location>
</feature>
<dbReference type="RefSeq" id="WP_337696447.1">
    <property type="nucleotide sequence ID" value="NZ_JBBEGN010000009.1"/>
</dbReference>
<dbReference type="EMBL" id="JBBEGN010000009">
    <property type="protein sequence ID" value="MEJ2869870.1"/>
    <property type="molecule type" value="Genomic_DNA"/>
</dbReference>
<evidence type="ECO:0000256" key="2">
    <source>
        <dbReference type="ARBA" id="ARBA00022630"/>
    </source>
</evidence>
<dbReference type="SUPFAM" id="SSF51905">
    <property type="entry name" value="FAD/NAD(P)-binding domain"/>
    <property type="match status" value="1"/>
</dbReference>
<keyword evidence="2" id="KW-0285">Flavoprotein</keyword>
<reference evidence="5 6" key="1">
    <citation type="submission" date="2024-03" db="EMBL/GenBank/DDBJ databases">
        <title>Actinomycetospora sp. OC33-EN08, a novel actinomycete isolated from wild orchid (Aerides multiflora).</title>
        <authorList>
            <person name="Suriyachadkun C."/>
        </authorList>
    </citation>
    <scope>NUCLEOTIDE SEQUENCE [LARGE SCALE GENOMIC DNA]</scope>
    <source>
        <strain evidence="5 6">OC33-EN08</strain>
    </source>
</reference>
<dbReference type="Gene3D" id="3.50.50.60">
    <property type="entry name" value="FAD/NAD(P)-binding domain"/>
    <property type="match status" value="1"/>
</dbReference>
<dbReference type="InterPro" id="IPR036188">
    <property type="entry name" value="FAD/NAD-bd_sf"/>
</dbReference>
<protein>
    <submittedName>
        <fullName evidence="5">FAD-dependent oxidoreductase</fullName>
    </submittedName>
</protein>
<proteinExistence type="predicted"/>
<dbReference type="InterPro" id="IPR002938">
    <property type="entry name" value="FAD-bd"/>
</dbReference>
<evidence type="ECO:0000256" key="1">
    <source>
        <dbReference type="ARBA" id="ARBA00001974"/>
    </source>
</evidence>
<evidence type="ECO:0000313" key="5">
    <source>
        <dbReference type="EMBL" id="MEJ2869870.1"/>
    </source>
</evidence>
<dbReference type="Gene3D" id="3.30.70.2450">
    <property type="match status" value="1"/>
</dbReference>
<keyword evidence="3" id="KW-0274">FAD</keyword>
<keyword evidence="6" id="KW-1185">Reference proteome</keyword>
<organism evidence="5 6">
    <name type="scientific">Actinomycetospora aurantiaca</name>
    <dbReference type="NCBI Taxonomy" id="3129233"/>
    <lineage>
        <taxon>Bacteria</taxon>
        <taxon>Bacillati</taxon>
        <taxon>Actinomycetota</taxon>
        <taxon>Actinomycetes</taxon>
        <taxon>Pseudonocardiales</taxon>
        <taxon>Pseudonocardiaceae</taxon>
        <taxon>Actinomycetospora</taxon>
    </lineage>
</organism>
<evidence type="ECO:0000259" key="4">
    <source>
        <dbReference type="Pfam" id="PF01494"/>
    </source>
</evidence>
<dbReference type="PRINTS" id="PR00420">
    <property type="entry name" value="RNGMNOXGNASE"/>
</dbReference>